<dbReference type="RefSeq" id="WP_408977216.1">
    <property type="nucleotide sequence ID" value="NZ_JBJUVG010000004.1"/>
</dbReference>
<gene>
    <name evidence="4" type="ORF">ACKQTC_04385</name>
</gene>
<dbReference type="InterPro" id="IPR005814">
    <property type="entry name" value="Aminotrans_3"/>
</dbReference>
<dbReference type="InterPro" id="IPR015424">
    <property type="entry name" value="PyrdxlP-dep_Trfase"/>
</dbReference>
<keyword evidence="5" id="KW-1185">Reference proteome</keyword>
<dbReference type="Proteomes" id="UP001631949">
    <property type="component" value="Unassembled WGS sequence"/>
</dbReference>
<keyword evidence="2 3" id="KW-0663">Pyridoxal phosphate</keyword>
<organism evidence="4 5">
    <name type="scientific">Peptococcus simiae</name>
    <dbReference type="NCBI Taxonomy" id="1643805"/>
    <lineage>
        <taxon>Bacteria</taxon>
        <taxon>Bacillati</taxon>
        <taxon>Bacillota</taxon>
        <taxon>Clostridia</taxon>
        <taxon>Eubacteriales</taxon>
        <taxon>Peptococcaceae</taxon>
        <taxon>Peptococcus</taxon>
    </lineage>
</organism>
<accession>A0ABW9GYA3</accession>
<dbReference type="Pfam" id="PF00202">
    <property type="entry name" value="Aminotran_3"/>
    <property type="match status" value="1"/>
</dbReference>
<dbReference type="PANTHER" id="PTHR43094:SF1">
    <property type="entry name" value="AMINOTRANSFERASE CLASS-III"/>
    <property type="match status" value="1"/>
</dbReference>
<dbReference type="PIRSF" id="PIRSF000521">
    <property type="entry name" value="Transaminase_4ab_Lys_Orn"/>
    <property type="match status" value="1"/>
</dbReference>
<comment type="similarity">
    <text evidence="1 3">Belongs to the class-III pyridoxal-phosphate-dependent aminotransferase family.</text>
</comment>
<reference evidence="4 5" key="1">
    <citation type="journal article" date="2016" name="Int. J. Syst. Evol. Microbiol.">
        <title>Peptococcus simiae sp. nov., isolated from rhesus macaque faeces and emended description of the genus Peptococcus.</title>
        <authorList>
            <person name="Shkoporov A.N."/>
            <person name="Efimov B.A."/>
            <person name="Kondova I."/>
            <person name="Ouwerling B."/>
            <person name="Chaplin A.V."/>
            <person name="Shcherbakova V.A."/>
            <person name="Langermans J.A.M."/>
        </authorList>
    </citation>
    <scope>NUCLEOTIDE SEQUENCE [LARGE SCALE GENOMIC DNA]</scope>
    <source>
        <strain evidence="4 5">M108</strain>
    </source>
</reference>
<dbReference type="PROSITE" id="PS00600">
    <property type="entry name" value="AA_TRANSFER_CLASS_3"/>
    <property type="match status" value="1"/>
</dbReference>
<dbReference type="Gene3D" id="3.40.640.10">
    <property type="entry name" value="Type I PLP-dependent aspartate aminotransferase-like (Major domain)"/>
    <property type="match status" value="1"/>
</dbReference>
<proteinExistence type="inferred from homology"/>
<dbReference type="InterPro" id="IPR049704">
    <property type="entry name" value="Aminotrans_3_PPA_site"/>
</dbReference>
<keyword evidence="4" id="KW-0808">Transferase</keyword>
<evidence type="ECO:0000256" key="2">
    <source>
        <dbReference type="ARBA" id="ARBA00022898"/>
    </source>
</evidence>
<evidence type="ECO:0000313" key="4">
    <source>
        <dbReference type="EMBL" id="MFM9413599.1"/>
    </source>
</evidence>
<dbReference type="NCBIfam" id="NF004718">
    <property type="entry name" value="PRK06062.1"/>
    <property type="match status" value="1"/>
</dbReference>
<dbReference type="SUPFAM" id="SSF53383">
    <property type="entry name" value="PLP-dependent transferases"/>
    <property type="match status" value="1"/>
</dbReference>
<comment type="caution">
    <text evidence="4">The sequence shown here is derived from an EMBL/GenBank/DDBJ whole genome shotgun (WGS) entry which is preliminary data.</text>
</comment>
<dbReference type="EMBL" id="JBJUVG010000004">
    <property type="protein sequence ID" value="MFM9413599.1"/>
    <property type="molecule type" value="Genomic_DNA"/>
</dbReference>
<dbReference type="PANTHER" id="PTHR43094">
    <property type="entry name" value="AMINOTRANSFERASE"/>
    <property type="match status" value="1"/>
</dbReference>
<sequence>MKKMTYQLPKFTREEVLEMDRKYNVHSWSAQNALKNIIPVEKSEGIYFWDYNGKRYADMCSQLVNMNLGHGNQQIIDAIKQQAEDLCFIAPGQAVGIRAALAKKIIEHAPEGMTRVFFTNGGADSNENAIKMARQASGKQKVLSMYRSYHGATITAGNVSGDSRRFAAEIGGSAPGVVHFFGPFPYREEIEFESEEALTEFYLKMLRKQIIAEGHNNIAAIILETVIGANGVILPPKGYLAGIRALCDEYDIFMICDEVMAGFGRTGTWFAVDNWNVSPDMITFAKGVNSGYVQLGGVIMNEKVASHFDDNALQCGLTYQGHPLACASAYASIEYFEQNNVLDNVQKVGKVLGECLEELAKKHACVGEVRYIGLFSAIDLVKNKETKEPIAEYAIDTTGNQKKVVAKCKELGFYTYGRDNCIQICPPLIITEEELREQMKVLDEVLTWADNEFCK</sequence>
<dbReference type="InterPro" id="IPR015422">
    <property type="entry name" value="PyrdxlP-dep_Trfase_small"/>
</dbReference>
<dbReference type="GO" id="GO:0008483">
    <property type="term" value="F:transaminase activity"/>
    <property type="evidence" value="ECO:0007669"/>
    <property type="project" value="UniProtKB-KW"/>
</dbReference>
<dbReference type="InterPro" id="IPR015421">
    <property type="entry name" value="PyrdxlP-dep_Trfase_major"/>
</dbReference>
<protein>
    <submittedName>
        <fullName evidence="4">Aminotransferase class III-fold pyridoxal phosphate-dependent enzyme</fullName>
    </submittedName>
</protein>
<evidence type="ECO:0000313" key="5">
    <source>
        <dbReference type="Proteomes" id="UP001631949"/>
    </source>
</evidence>
<keyword evidence="4" id="KW-0032">Aminotransferase</keyword>
<dbReference type="CDD" id="cd00610">
    <property type="entry name" value="OAT_like"/>
    <property type="match status" value="1"/>
</dbReference>
<evidence type="ECO:0000256" key="3">
    <source>
        <dbReference type="RuleBase" id="RU003560"/>
    </source>
</evidence>
<evidence type="ECO:0000256" key="1">
    <source>
        <dbReference type="ARBA" id="ARBA00008954"/>
    </source>
</evidence>
<name>A0ABW9GYA3_9FIRM</name>
<dbReference type="Gene3D" id="3.90.1150.10">
    <property type="entry name" value="Aspartate Aminotransferase, domain 1"/>
    <property type="match status" value="1"/>
</dbReference>